<keyword evidence="3" id="KW-0445">Lipid transport</keyword>
<dbReference type="GO" id="GO:0008289">
    <property type="term" value="F:lipid binding"/>
    <property type="evidence" value="ECO:0007669"/>
    <property type="project" value="UniProtKB-KW"/>
</dbReference>
<reference evidence="9" key="1">
    <citation type="journal article" date="2021" name="Sci. Rep.">
        <title>Diploid genomic architecture of Nitzschia inconspicua, an elite biomass production diatom.</title>
        <authorList>
            <person name="Oliver A."/>
            <person name="Podell S."/>
            <person name="Pinowska A."/>
            <person name="Traller J.C."/>
            <person name="Smith S.R."/>
            <person name="McClure R."/>
            <person name="Beliaev A."/>
            <person name="Bohutskyi P."/>
            <person name="Hill E.A."/>
            <person name="Rabines A."/>
            <person name="Zheng H."/>
            <person name="Allen L.Z."/>
            <person name="Kuo A."/>
            <person name="Grigoriev I.V."/>
            <person name="Allen A.E."/>
            <person name="Hazlebeck D."/>
            <person name="Allen E.E."/>
        </authorList>
    </citation>
    <scope>NUCLEOTIDE SEQUENCE</scope>
    <source>
        <strain evidence="9">Hildebrandi</strain>
    </source>
</reference>
<dbReference type="PANTHER" id="PTHR10774:SF190">
    <property type="entry name" value="C2 CALCIUM_LIPID-BINDING ENDONUCLEASE_EXONUCLEASE_PHOSPHATASE-RELATED"/>
    <property type="match status" value="1"/>
</dbReference>
<dbReference type="OrthoDB" id="67700at2759"/>
<dbReference type="InterPro" id="IPR031468">
    <property type="entry name" value="SMP_LBD"/>
</dbReference>
<keyword evidence="4" id="KW-0446">Lipid-binding</keyword>
<dbReference type="AlphaFoldDB" id="A0A9K3M1M9"/>
<organism evidence="9 10">
    <name type="scientific">Nitzschia inconspicua</name>
    <dbReference type="NCBI Taxonomy" id="303405"/>
    <lineage>
        <taxon>Eukaryota</taxon>
        <taxon>Sar</taxon>
        <taxon>Stramenopiles</taxon>
        <taxon>Ochrophyta</taxon>
        <taxon>Bacillariophyta</taxon>
        <taxon>Bacillariophyceae</taxon>
        <taxon>Bacillariophycidae</taxon>
        <taxon>Bacillariales</taxon>
        <taxon>Bacillariaceae</taxon>
        <taxon>Nitzschia</taxon>
    </lineage>
</organism>
<evidence type="ECO:0000256" key="5">
    <source>
        <dbReference type="ARBA" id="ARBA00023136"/>
    </source>
</evidence>
<dbReference type="GO" id="GO:0016020">
    <property type="term" value="C:membrane"/>
    <property type="evidence" value="ECO:0007669"/>
    <property type="project" value="UniProtKB-SubCell"/>
</dbReference>
<keyword evidence="10" id="KW-1185">Reference proteome</keyword>
<evidence type="ECO:0000256" key="4">
    <source>
        <dbReference type="ARBA" id="ARBA00023121"/>
    </source>
</evidence>
<keyword evidence="5 7" id="KW-0472">Membrane</keyword>
<evidence type="ECO:0000256" key="3">
    <source>
        <dbReference type="ARBA" id="ARBA00023055"/>
    </source>
</evidence>
<sequence length="661" mass="73785">MLFPERKTVDPPNLVSSLNGRQIRYGIIRSLQPLHEHYPLIVPELSNDFPTLAPLPYSEKTTHLFSTRHQQQQRIRRQLRLWKRLHHPAFLCALRSTNNAYSLAATSIPMTASAGGTSFFKYLLVFTAGGLFFSTVIAMIYAVYGLGMENVKRIIDVLSLVLKRVWISFTVGLGAAKLALLDRDDDDEPDPSEARTTLKISEAGDGADPDRTGIKTVRPPNKSSFHDRMKEKKATRTSLRWRKAWTTLKEQLVETGRTATQGVRAMRQERTLYTALVGQRGLVPIQYAVAKLMPYSVSTIMENALRDTLKSIKPSKAIKKMTLKSFKAGKVPPTFLAARAYDVENCIAIDFDIDWVSEIEASFDLFTAGGLAKLPVSIKSIDFSGVVRVVLTPLIPDPPGYGAMLISFPTSPQLSLDVKVLGGELTKLPFLKKEIASLLQKSIKEELLWPRRNVVPMLDKGRQILSNADLQRLREIDPFLTLEQTLVNSNEPIVKDIRERLLPAQNDLEQPIISLLGDLDDSSNSSNITSVSDTVSKRRNNWFGRFNRGKKSEILSGDAILNVTKLPDEEELKNQTNKMVTNDDNPYSIEAQISTVFESISKFLENLIQNIVGEDKESNATKDTDKKGINSQSVSRLNEDAIDDSSAEPSNATTEKIEVSV</sequence>
<feature type="region of interest" description="Disordered" evidence="6">
    <location>
        <begin position="618"/>
        <end position="661"/>
    </location>
</feature>
<dbReference type="PROSITE" id="PS51847">
    <property type="entry name" value="SMP"/>
    <property type="match status" value="1"/>
</dbReference>
<evidence type="ECO:0000259" key="8">
    <source>
        <dbReference type="PROSITE" id="PS51847"/>
    </source>
</evidence>
<evidence type="ECO:0000313" key="10">
    <source>
        <dbReference type="Proteomes" id="UP000693970"/>
    </source>
</evidence>
<feature type="compositionally biased region" description="Basic and acidic residues" evidence="6">
    <location>
        <begin position="618"/>
        <end position="628"/>
    </location>
</feature>
<dbReference type="GO" id="GO:0005783">
    <property type="term" value="C:endoplasmic reticulum"/>
    <property type="evidence" value="ECO:0007669"/>
    <property type="project" value="TreeGrafter"/>
</dbReference>
<dbReference type="PANTHER" id="PTHR10774">
    <property type="entry name" value="EXTENDED SYNAPTOTAGMIN-RELATED"/>
    <property type="match status" value="1"/>
</dbReference>
<evidence type="ECO:0000313" key="9">
    <source>
        <dbReference type="EMBL" id="KAG7372069.1"/>
    </source>
</evidence>
<protein>
    <recommendedName>
        <fullName evidence="8">SMP-LTD domain-containing protein</fullName>
    </recommendedName>
</protein>
<feature type="region of interest" description="Disordered" evidence="6">
    <location>
        <begin position="202"/>
        <end position="231"/>
    </location>
</feature>
<dbReference type="EMBL" id="JAGRRH010000003">
    <property type="protein sequence ID" value="KAG7372069.1"/>
    <property type="molecule type" value="Genomic_DNA"/>
</dbReference>
<keyword evidence="7" id="KW-0812">Transmembrane</keyword>
<dbReference type="Proteomes" id="UP000693970">
    <property type="component" value="Unassembled WGS sequence"/>
</dbReference>
<dbReference type="InterPro" id="IPR045050">
    <property type="entry name" value="Synaptotagmin_plant"/>
</dbReference>
<evidence type="ECO:0000256" key="1">
    <source>
        <dbReference type="ARBA" id="ARBA00004370"/>
    </source>
</evidence>
<feature type="domain" description="SMP-LTD" evidence="8">
    <location>
        <begin position="266"/>
        <end position="458"/>
    </location>
</feature>
<evidence type="ECO:0000256" key="6">
    <source>
        <dbReference type="SAM" id="MobiDB-lite"/>
    </source>
</evidence>
<dbReference type="GO" id="GO:0006869">
    <property type="term" value="P:lipid transport"/>
    <property type="evidence" value="ECO:0007669"/>
    <property type="project" value="UniProtKB-KW"/>
</dbReference>
<evidence type="ECO:0000256" key="2">
    <source>
        <dbReference type="ARBA" id="ARBA00022448"/>
    </source>
</evidence>
<comment type="caution">
    <text evidence="9">The sequence shown here is derived from an EMBL/GenBank/DDBJ whole genome shotgun (WGS) entry which is preliminary data.</text>
</comment>
<evidence type="ECO:0000256" key="7">
    <source>
        <dbReference type="SAM" id="Phobius"/>
    </source>
</evidence>
<accession>A0A9K3M1M9</accession>
<feature type="transmembrane region" description="Helical" evidence="7">
    <location>
        <begin position="119"/>
        <end position="144"/>
    </location>
</feature>
<keyword evidence="7" id="KW-1133">Transmembrane helix</keyword>
<keyword evidence="2" id="KW-0813">Transport</keyword>
<reference evidence="9" key="2">
    <citation type="submission" date="2021-04" db="EMBL/GenBank/DDBJ databases">
        <authorList>
            <person name="Podell S."/>
        </authorList>
    </citation>
    <scope>NUCLEOTIDE SEQUENCE</scope>
    <source>
        <strain evidence="9">Hildebrandi</strain>
    </source>
</reference>
<gene>
    <name evidence="9" type="ORF">IV203_018212</name>
</gene>
<name>A0A9K3M1M9_9STRA</name>
<comment type="subcellular location">
    <subcellularLocation>
        <location evidence="1">Membrane</location>
    </subcellularLocation>
</comment>
<proteinExistence type="predicted"/>